<organism evidence="4 5">
    <name type="scientific">[Brevibacterium] flavum</name>
    <dbReference type="NCBI Taxonomy" id="92706"/>
    <lineage>
        <taxon>Bacteria</taxon>
        <taxon>Bacillati</taxon>
        <taxon>Actinomycetota</taxon>
        <taxon>Actinomycetes</taxon>
        <taxon>Mycobacteriales</taxon>
        <taxon>Corynebacteriaceae</taxon>
        <taxon>Corynebacterium</taxon>
    </lineage>
</organism>
<reference evidence="4 5" key="1">
    <citation type="submission" date="2015-04" db="EMBL/GenBank/DDBJ databases">
        <title>Complete Genome Sequence of Brevibacterium flavum ATCC 15168.</title>
        <authorList>
            <person name="Ahn J."/>
            <person name="Park G."/>
            <person name="Jeon W."/>
            <person name="Jang Y."/>
            <person name="Jang M."/>
            <person name="Lee H."/>
            <person name="Lee H."/>
        </authorList>
    </citation>
    <scope>NUCLEOTIDE SEQUENCE [LARGE SCALE GENOMIC DNA]</scope>
    <source>
        <strain evidence="4 5">ATCC 15168</strain>
    </source>
</reference>
<keyword evidence="5" id="KW-1185">Reference proteome</keyword>
<evidence type="ECO:0000256" key="2">
    <source>
        <dbReference type="ARBA" id="ARBA00022801"/>
    </source>
</evidence>
<dbReference type="EMBL" id="CP011309">
    <property type="protein sequence ID" value="AKF27431.1"/>
    <property type="molecule type" value="Genomic_DNA"/>
</dbReference>
<evidence type="ECO:0000256" key="1">
    <source>
        <dbReference type="ARBA" id="ARBA00008324"/>
    </source>
</evidence>
<sequence>MTSRDDQPQDLLSLAELAATRALTTDELEALNNANYGLDRNLGLRYTTIEPGHVVSEFHVASKHLQVVGLVNGGVYAAIAESTGSVASMISAPGKMVVGINNNTDFISAVSSGVIVAEATPIQLGGRTHLWQIECTHRGEVVARTTLRTMVLNK</sequence>
<dbReference type="PANTHER" id="PTHR43240">
    <property type="entry name" value="1,4-DIHYDROXY-2-NAPHTHOYL-COA THIOESTERASE 1"/>
    <property type="match status" value="1"/>
</dbReference>
<dbReference type="GO" id="GO:0061522">
    <property type="term" value="F:1,4-dihydroxy-2-naphthoyl-CoA thioesterase activity"/>
    <property type="evidence" value="ECO:0007669"/>
    <property type="project" value="TreeGrafter"/>
</dbReference>
<dbReference type="InterPro" id="IPR029069">
    <property type="entry name" value="HotDog_dom_sf"/>
</dbReference>
<dbReference type="PATRIC" id="fig|92706.3.peg.1595"/>
<dbReference type="RefSeq" id="WP_003863755.1">
    <property type="nucleotide sequence ID" value="NZ_CP011309.1"/>
</dbReference>
<evidence type="ECO:0000313" key="5">
    <source>
        <dbReference type="Proteomes" id="UP000034037"/>
    </source>
</evidence>
<dbReference type="AlphaFoldDB" id="A0A0F6Z5U3"/>
<protein>
    <submittedName>
        <fullName evidence="4">Thioesterase</fullName>
    </submittedName>
</protein>
<evidence type="ECO:0000259" key="3">
    <source>
        <dbReference type="Pfam" id="PF03061"/>
    </source>
</evidence>
<dbReference type="NCBIfam" id="TIGR00369">
    <property type="entry name" value="unchar_dom_1"/>
    <property type="match status" value="1"/>
</dbReference>
<feature type="domain" description="Thioesterase" evidence="3">
    <location>
        <begin position="69"/>
        <end position="138"/>
    </location>
</feature>
<comment type="similarity">
    <text evidence="1">Belongs to the thioesterase PaaI family.</text>
</comment>
<dbReference type="Proteomes" id="UP000034037">
    <property type="component" value="Chromosome"/>
</dbReference>
<dbReference type="HOGENOM" id="CLU_089876_13_3_11"/>
<dbReference type="Gene3D" id="3.10.129.10">
    <property type="entry name" value="Hotdog Thioesterase"/>
    <property type="match status" value="1"/>
</dbReference>
<dbReference type="InterPro" id="IPR003736">
    <property type="entry name" value="PAAI_dom"/>
</dbReference>
<dbReference type="PANTHER" id="PTHR43240:SF5">
    <property type="entry name" value="1,4-DIHYDROXY-2-NAPHTHOYL-COA THIOESTERASE 1"/>
    <property type="match status" value="1"/>
</dbReference>
<dbReference type="CDD" id="cd03443">
    <property type="entry name" value="PaaI_thioesterase"/>
    <property type="match status" value="1"/>
</dbReference>
<gene>
    <name evidence="4" type="ORF">YH66_07670</name>
</gene>
<keyword evidence="2" id="KW-0378">Hydrolase</keyword>
<evidence type="ECO:0000313" key="4">
    <source>
        <dbReference type="EMBL" id="AKF27431.1"/>
    </source>
</evidence>
<dbReference type="SUPFAM" id="SSF54637">
    <property type="entry name" value="Thioesterase/thiol ester dehydrase-isomerase"/>
    <property type="match status" value="1"/>
</dbReference>
<proteinExistence type="inferred from homology"/>
<name>A0A0F6Z5U3_9CORY</name>
<dbReference type="GO" id="GO:0005829">
    <property type="term" value="C:cytosol"/>
    <property type="evidence" value="ECO:0007669"/>
    <property type="project" value="TreeGrafter"/>
</dbReference>
<dbReference type="Pfam" id="PF03061">
    <property type="entry name" value="4HBT"/>
    <property type="match status" value="1"/>
</dbReference>
<dbReference type="InterPro" id="IPR006683">
    <property type="entry name" value="Thioestr_dom"/>
</dbReference>
<accession>A0A0F6Z5U3</accession>